<dbReference type="STRING" id="22663.A0A2I0JJV2"/>
<dbReference type="FunFam" id="1.10.150.50:FF:000077">
    <property type="entry name" value="DDHD domain-containing 2"/>
    <property type="match status" value="1"/>
</dbReference>
<dbReference type="PANTHER" id="PTHR10627">
    <property type="entry name" value="SCP160"/>
    <property type="match status" value="1"/>
</dbReference>
<feature type="region of interest" description="Disordered" evidence="2">
    <location>
        <begin position="20"/>
        <end position="50"/>
    </location>
</feature>
<dbReference type="SUPFAM" id="SSF47769">
    <property type="entry name" value="SAM/Pointed domain"/>
    <property type="match status" value="1"/>
</dbReference>
<feature type="compositionally biased region" description="Basic and acidic residues" evidence="2">
    <location>
        <begin position="377"/>
        <end position="405"/>
    </location>
</feature>
<dbReference type="PANTHER" id="PTHR10627:SF74">
    <property type="entry name" value="OS08G0526500 PROTEIN"/>
    <property type="match status" value="1"/>
</dbReference>
<comment type="caution">
    <text evidence="4">The sequence shown here is derived from an EMBL/GenBank/DDBJ whole genome shotgun (WGS) entry which is preliminary data.</text>
</comment>
<feature type="region of interest" description="Disordered" evidence="2">
    <location>
        <begin position="204"/>
        <end position="262"/>
    </location>
</feature>
<evidence type="ECO:0000256" key="2">
    <source>
        <dbReference type="SAM" id="MobiDB-lite"/>
    </source>
</evidence>
<proteinExistence type="predicted"/>
<dbReference type="EMBL" id="PGOL01001616">
    <property type="protein sequence ID" value="PKI56210.1"/>
    <property type="molecule type" value="Genomic_DNA"/>
</dbReference>
<reference evidence="4 5" key="1">
    <citation type="submission" date="2017-11" db="EMBL/GenBank/DDBJ databases">
        <title>De-novo sequencing of pomegranate (Punica granatum L.) genome.</title>
        <authorList>
            <person name="Akparov Z."/>
            <person name="Amiraslanov A."/>
            <person name="Hajiyeva S."/>
            <person name="Abbasov M."/>
            <person name="Kaur K."/>
            <person name="Hamwieh A."/>
            <person name="Solovyev V."/>
            <person name="Salamov A."/>
            <person name="Braich B."/>
            <person name="Kosarev P."/>
            <person name="Mahmoud A."/>
            <person name="Hajiyev E."/>
            <person name="Babayeva S."/>
            <person name="Izzatullayeva V."/>
            <person name="Mammadov A."/>
            <person name="Mammadov A."/>
            <person name="Sharifova S."/>
            <person name="Ojaghi J."/>
            <person name="Eynullazada K."/>
            <person name="Bayramov B."/>
            <person name="Abdulazimova A."/>
            <person name="Shahmuradov I."/>
        </authorList>
    </citation>
    <scope>NUCLEOTIDE SEQUENCE [LARGE SCALE GENOMIC DNA]</scope>
    <source>
        <strain evidence="5">cv. AG2017</strain>
        <tissue evidence="4">Leaf</tissue>
    </source>
</reference>
<keyword evidence="5" id="KW-1185">Reference proteome</keyword>
<feature type="region of interest" description="Disordered" evidence="2">
    <location>
        <begin position="322"/>
        <end position="444"/>
    </location>
</feature>
<feature type="compositionally biased region" description="Polar residues" evidence="2">
    <location>
        <begin position="366"/>
        <end position="376"/>
    </location>
</feature>
<evidence type="ECO:0000313" key="5">
    <source>
        <dbReference type="Proteomes" id="UP000233551"/>
    </source>
</evidence>
<evidence type="ECO:0000256" key="1">
    <source>
        <dbReference type="ARBA" id="ARBA00022737"/>
    </source>
</evidence>
<organism evidence="4 5">
    <name type="scientific">Punica granatum</name>
    <name type="common">Pomegranate</name>
    <dbReference type="NCBI Taxonomy" id="22663"/>
    <lineage>
        <taxon>Eukaryota</taxon>
        <taxon>Viridiplantae</taxon>
        <taxon>Streptophyta</taxon>
        <taxon>Embryophyta</taxon>
        <taxon>Tracheophyta</taxon>
        <taxon>Spermatophyta</taxon>
        <taxon>Magnoliopsida</taxon>
        <taxon>eudicotyledons</taxon>
        <taxon>Gunneridae</taxon>
        <taxon>Pentapetalae</taxon>
        <taxon>rosids</taxon>
        <taxon>malvids</taxon>
        <taxon>Myrtales</taxon>
        <taxon>Lythraceae</taxon>
        <taxon>Punica</taxon>
    </lineage>
</organism>
<feature type="domain" description="SAM" evidence="3">
    <location>
        <begin position="446"/>
        <end position="511"/>
    </location>
</feature>
<feature type="compositionally biased region" description="Low complexity" evidence="2">
    <location>
        <begin position="109"/>
        <end position="119"/>
    </location>
</feature>
<dbReference type="InterPro" id="IPR013761">
    <property type="entry name" value="SAM/pointed_sf"/>
</dbReference>
<name>A0A2I0JJV2_PUNGR</name>
<keyword evidence="1" id="KW-0677">Repeat</keyword>
<dbReference type="AlphaFoldDB" id="A0A2I0JJV2"/>
<dbReference type="Gene3D" id="1.10.150.50">
    <property type="entry name" value="Transcription Factor, Ets-1"/>
    <property type="match status" value="1"/>
</dbReference>
<protein>
    <recommendedName>
        <fullName evidence="3">SAM domain-containing protein</fullName>
    </recommendedName>
</protein>
<dbReference type="InterPro" id="IPR001660">
    <property type="entry name" value="SAM"/>
</dbReference>
<evidence type="ECO:0000313" key="4">
    <source>
        <dbReference type="EMBL" id="PKI56210.1"/>
    </source>
</evidence>
<evidence type="ECO:0000259" key="3">
    <source>
        <dbReference type="SMART" id="SM00454"/>
    </source>
</evidence>
<accession>A0A2I0JJV2</accession>
<sequence>MECHLLQRTARVVAPVYGQRGHGPTKCVAPTAGTGSARRDGSHRPTTFSSTTEWSILKRKNIGQLIQRPLCLLFLAMGKSTAEIRPRPTTRRQLLDGQKAHQSSASNDTVSLGSTGSSATSSLVATSPSPCLLCSFGSLSRSENCRYSSPPSSCVLVLRRVPVAAAAVVFIWLCWVSELEMADNPRGRVTITLGRTGQVVKRPASVSNDLVDPMPSAGSKRSIRDRLGSNGDASLAHRSQMSSKRQRGDTAMLNRSSNGLDDARIDKGDLRYMLMQKNVRRRAESDEERKVADLREKLVKTAYPPASTPDARQRMPERKENGYQMGHSRMPPARSANDLSQSDRMRSPYSPWSMEHLRRRSPERYVSSSRPRSPQRNMEEMQRRPVTRTPDDVRSVPYARRDVLDPPRPMSTAYVANSKHPAATARPSPHLAQNPPPSGSLPRSSLRIEEHQTVDGLLNALELGKYAIIFKAEEVDMAALKQMGEHDLKELGIPMGPRKKILQAITPRPKRQH</sequence>
<dbReference type="SMART" id="SM00454">
    <property type="entry name" value="SAM"/>
    <property type="match status" value="1"/>
</dbReference>
<dbReference type="Pfam" id="PF00536">
    <property type="entry name" value="SAM_1"/>
    <property type="match status" value="1"/>
</dbReference>
<feature type="region of interest" description="Disordered" evidence="2">
    <location>
        <begin position="85"/>
        <end position="119"/>
    </location>
</feature>
<gene>
    <name evidence="4" type="ORF">CRG98_023405</name>
</gene>
<dbReference type="Proteomes" id="UP000233551">
    <property type="component" value="Unassembled WGS sequence"/>
</dbReference>